<protein>
    <submittedName>
        <fullName evidence="9">Uncharacterized protein</fullName>
    </submittedName>
</protein>
<dbReference type="InterPro" id="IPR032881">
    <property type="entry name" value="Oberon-like_PHD"/>
</dbReference>
<dbReference type="InterPro" id="IPR056990">
    <property type="entry name" value="VIN3-like_C"/>
</dbReference>
<organism evidence="9 10">
    <name type="scientific">Asparagus officinalis</name>
    <name type="common">Garden asparagus</name>
    <dbReference type="NCBI Taxonomy" id="4686"/>
    <lineage>
        <taxon>Eukaryota</taxon>
        <taxon>Viridiplantae</taxon>
        <taxon>Streptophyta</taxon>
        <taxon>Embryophyta</taxon>
        <taxon>Tracheophyta</taxon>
        <taxon>Spermatophyta</taxon>
        <taxon>Magnoliopsida</taxon>
        <taxon>Liliopsida</taxon>
        <taxon>Asparagales</taxon>
        <taxon>Asparagaceae</taxon>
        <taxon>Asparagoideae</taxon>
        <taxon>Asparagus</taxon>
    </lineage>
</organism>
<evidence type="ECO:0000313" key="10">
    <source>
        <dbReference type="Proteomes" id="UP000243459"/>
    </source>
</evidence>
<evidence type="ECO:0000256" key="2">
    <source>
        <dbReference type="ARBA" id="ARBA00022723"/>
    </source>
</evidence>
<dbReference type="OMA" id="RINLCFR"/>
<dbReference type="OrthoDB" id="600557at2759"/>
<feature type="region of interest" description="Disordered" evidence="6">
    <location>
        <begin position="348"/>
        <end position="374"/>
    </location>
</feature>
<dbReference type="Gramene" id="ONK78885">
    <property type="protein sequence ID" value="ONK78885"/>
    <property type="gene ID" value="A4U43_C01F580"/>
</dbReference>
<evidence type="ECO:0000256" key="6">
    <source>
        <dbReference type="SAM" id="MobiDB-lite"/>
    </source>
</evidence>
<evidence type="ECO:0000256" key="1">
    <source>
        <dbReference type="ARBA" id="ARBA00004123"/>
    </source>
</evidence>
<dbReference type="EMBL" id="CM007381">
    <property type="protein sequence ID" value="ONK78885.1"/>
    <property type="molecule type" value="Genomic_DNA"/>
</dbReference>
<proteinExistence type="predicted"/>
<keyword evidence="10" id="KW-1185">Reference proteome</keyword>
<name>A0A5P1FKP0_ASPOF</name>
<evidence type="ECO:0000259" key="8">
    <source>
        <dbReference type="Pfam" id="PF23380"/>
    </source>
</evidence>
<accession>A0A5P1FKP0</accession>
<evidence type="ECO:0000313" key="9">
    <source>
        <dbReference type="EMBL" id="ONK78885.1"/>
    </source>
</evidence>
<dbReference type="GO" id="GO:0008270">
    <property type="term" value="F:zinc ion binding"/>
    <property type="evidence" value="ECO:0007669"/>
    <property type="project" value="UniProtKB-KW"/>
</dbReference>
<evidence type="ECO:0000256" key="3">
    <source>
        <dbReference type="ARBA" id="ARBA00022771"/>
    </source>
</evidence>
<reference evidence="10" key="1">
    <citation type="journal article" date="2017" name="Nat. Commun.">
        <title>The asparagus genome sheds light on the origin and evolution of a young Y chromosome.</title>
        <authorList>
            <person name="Harkess A."/>
            <person name="Zhou J."/>
            <person name="Xu C."/>
            <person name="Bowers J.E."/>
            <person name="Van der Hulst R."/>
            <person name="Ayyampalayam S."/>
            <person name="Mercati F."/>
            <person name="Riccardi P."/>
            <person name="McKain M.R."/>
            <person name="Kakrana A."/>
            <person name="Tang H."/>
            <person name="Ray J."/>
            <person name="Groenendijk J."/>
            <person name="Arikit S."/>
            <person name="Mathioni S.M."/>
            <person name="Nakano M."/>
            <person name="Shan H."/>
            <person name="Telgmann-Rauber A."/>
            <person name="Kanno A."/>
            <person name="Yue Z."/>
            <person name="Chen H."/>
            <person name="Li W."/>
            <person name="Chen Y."/>
            <person name="Xu X."/>
            <person name="Zhang Y."/>
            <person name="Luo S."/>
            <person name="Chen H."/>
            <person name="Gao J."/>
            <person name="Mao Z."/>
            <person name="Pires J.C."/>
            <person name="Luo M."/>
            <person name="Kudrna D."/>
            <person name="Wing R.A."/>
            <person name="Meyers B.C."/>
            <person name="Yi K."/>
            <person name="Kong H."/>
            <person name="Lavrijsen P."/>
            <person name="Sunseri F."/>
            <person name="Falavigna A."/>
            <person name="Ye Y."/>
            <person name="Leebens-Mack J.H."/>
            <person name="Chen G."/>
        </authorList>
    </citation>
    <scope>NUCLEOTIDE SEQUENCE [LARGE SCALE GENOMIC DNA]</scope>
    <source>
        <strain evidence="10">cv. DH0086</strain>
    </source>
</reference>
<evidence type="ECO:0000259" key="7">
    <source>
        <dbReference type="Pfam" id="PF07227"/>
    </source>
</evidence>
<dbReference type="AlphaFoldDB" id="A0A5P1FKP0"/>
<gene>
    <name evidence="9" type="ORF">A4U43_C01F580</name>
</gene>
<dbReference type="Pfam" id="PF07227">
    <property type="entry name" value="PHD_Oberon"/>
    <property type="match status" value="1"/>
</dbReference>
<dbReference type="GO" id="GO:0040029">
    <property type="term" value="P:epigenetic regulation of gene expression"/>
    <property type="evidence" value="ECO:0007669"/>
    <property type="project" value="InterPro"/>
</dbReference>
<dbReference type="PANTHER" id="PTHR46286:SF2">
    <property type="entry name" value="VIN3-LIKE PROTEIN 2"/>
    <property type="match status" value="1"/>
</dbReference>
<dbReference type="GO" id="GO:0005634">
    <property type="term" value="C:nucleus"/>
    <property type="evidence" value="ECO:0007669"/>
    <property type="project" value="UniProtKB-SubCell"/>
</dbReference>
<dbReference type="Pfam" id="PF23380">
    <property type="entry name" value="VIN3_C"/>
    <property type="match status" value="1"/>
</dbReference>
<dbReference type="InterPro" id="IPR044514">
    <property type="entry name" value="VIN3-like"/>
</dbReference>
<evidence type="ECO:0000256" key="4">
    <source>
        <dbReference type="ARBA" id="ARBA00022833"/>
    </source>
</evidence>
<evidence type="ECO:0000256" key="5">
    <source>
        <dbReference type="ARBA" id="ARBA00023242"/>
    </source>
</evidence>
<comment type="subcellular location">
    <subcellularLocation>
        <location evidence="1">Nucleus</location>
    </subcellularLocation>
</comment>
<keyword evidence="2" id="KW-0479">Metal-binding</keyword>
<keyword evidence="5" id="KW-0539">Nucleus</keyword>
<feature type="domain" description="Oberon-like PHD finger" evidence="7">
    <location>
        <begin position="142"/>
        <end position="261"/>
    </location>
</feature>
<feature type="domain" description="VIN3-like C-terminal" evidence="8">
    <location>
        <begin position="481"/>
        <end position="552"/>
    </location>
</feature>
<keyword evidence="3" id="KW-0863">Zinc-finger</keyword>
<sequence length="557" mass="62673">MMTTEQASSSMGLRFPEYILSPSKFPEMTQEEKEEFIEQLCHSSEKAQERLRSLKRNEIIELINIENGRERKFTSIPKRLLINHLCGIISDKISENENHAVASTDLVAPSSTLPLPPLNAPTSVRSKRKSCNPSPLPSVKYCDNSACRAEMKLMDNFCKRCSCYMCSNYDENKNPSFWLVCESKTSSQDNTCGLSCHLECALKDEREGKDLKRRGTKLDGSYQCGNCGNVNDLISCCRKLLMEAKDVRRVNDLCSRIYLSHKILSSTEKYLNLHEAVGSIKRKLEDEVGVLNNLPFNMSHSLVRRLPVYDEVLTLCSHAINLLDSLPLTPPRFNHIELQHCEAGATSEAIKPQNREAEAANVGTETQNCEAEPTNEAIEPQNCEAQATNESNPEVGISAQVSVLKDQNCEAQATNESNPELGISAQVSVLKEDKSERKKTVMIDLNELPENQRENDNSADGKLEHGALQTVKNEENYIDTVFRKTVNAIRKLECDGYIEKNFRMEFLTWLSIRATIKNAMLVGVFIDTFSDDPHSLAEQLVHTFGEEVSSKKPRKQL</sequence>
<keyword evidence="4" id="KW-0862">Zinc</keyword>
<dbReference type="PANTHER" id="PTHR46286">
    <property type="entry name" value="VIN3-LIKE PROTEIN 2-RELATED"/>
    <property type="match status" value="1"/>
</dbReference>
<dbReference type="GO" id="GO:0010048">
    <property type="term" value="P:vernalization response"/>
    <property type="evidence" value="ECO:0007669"/>
    <property type="project" value="InterPro"/>
</dbReference>
<dbReference type="Proteomes" id="UP000243459">
    <property type="component" value="Chromosome 1"/>
</dbReference>